<dbReference type="EMBL" id="FXXI01000005">
    <property type="protein sequence ID" value="SMS01594.1"/>
    <property type="molecule type" value="Genomic_DNA"/>
</dbReference>
<keyword evidence="4" id="KW-1185">Reference proteome</keyword>
<evidence type="ECO:0000313" key="4">
    <source>
        <dbReference type="Proteomes" id="UP001283366"/>
    </source>
</evidence>
<dbReference type="EMBL" id="JAWRCO010000001">
    <property type="protein sequence ID" value="MDW6002248.1"/>
    <property type="molecule type" value="Genomic_DNA"/>
</dbReference>
<accession>A0A1Y6IVA9</accession>
<reference evidence="1 4" key="2">
    <citation type="submission" date="2023-11" db="EMBL/GenBank/DDBJ databases">
        <title>Plant-associative lifestyle of Vibrio porteresiae and its evolutionary dynamics.</title>
        <authorList>
            <person name="Rameshkumar N."/>
            <person name="Kirti K."/>
        </authorList>
    </citation>
    <scope>NUCLEOTIDE SEQUENCE [LARGE SCALE GENOMIC DNA]</scope>
    <source>
        <strain evidence="1 4">MSSRF38</strain>
    </source>
</reference>
<dbReference type="Proteomes" id="UP001283366">
    <property type="component" value="Unassembled WGS sequence"/>
</dbReference>
<dbReference type="Proteomes" id="UP000196125">
    <property type="component" value="Unassembled WGS sequence"/>
</dbReference>
<dbReference type="RefSeq" id="WP_087481616.1">
    <property type="nucleotide sequence ID" value="NZ_AP024883.1"/>
</dbReference>
<protein>
    <submittedName>
        <fullName evidence="2">Uncharacterized protein</fullName>
    </submittedName>
</protein>
<evidence type="ECO:0000313" key="1">
    <source>
        <dbReference type="EMBL" id="MDW6002248.1"/>
    </source>
</evidence>
<dbReference type="OrthoDB" id="5880417at2"/>
<proteinExistence type="predicted"/>
<dbReference type="AlphaFoldDB" id="A0A1Y6IVA9"/>
<evidence type="ECO:0000313" key="2">
    <source>
        <dbReference type="EMBL" id="SMS01594.1"/>
    </source>
</evidence>
<evidence type="ECO:0000313" key="3">
    <source>
        <dbReference type="Proteomes" id="UP000196125"/>
    </source>
</evidence>
<reference evidence="2 3" key="1">
    <citation type="submission" date="2017-05" db="EMBL/GenBank/DDBJ databases">
        <authorList>
            <person name="Song R."/>
            <person name="Chenine A.L."/>
            <person name="Ruprecht R.M."/>
        </authorList>
    </citation>
    <scope>NUCLEOTIDE SEQUENCE [LARGE SCALE GENOMIC DNA]</scope>
    <source>
        <strain evidence="2 3">CECT 7927</strain>
    </source>
</reference>
<name>A0A1Y6IVA9_9VIBR</name>
<gene>
    <name evidence="1" type="ORF">SBX37_05090</name>
    <name evidence="2" type="ORF">VIM7927_02891</name>
</gene>
<sequence>MNRCSSIKFSIAESGYDRGMHNWPAAMSFPHFPGGQEFSIENQLPKRPQIVVFTIDLSQFLNERVLH</sequence>
<organism evidence="2 3">
    <name type="scientific">Vibrio mangrovi</name>
    <dbReference type="NCBI Taxonomy" id="474394"/>
    <lineage>
        <taxon>Bacteria</taxon>
        <taxon>Pseudomonadati</taxon>
        <taxon>Pseudomonadota</taxon>
        <taxon>Gammaproteobacteria</taxon>
        <taxon>Vibrionales</taxon>
        <taxon>Vibrionaceae</taxon>
        <taxon>Vibrio</taxon>
    </lineage>
</organism>